<keyword evidence="2" id="KW-1185">Reference proteome</keyword>
<dbReference type="Proteomes" id="UP000479938">
    <property type="component" value="Unassembled WGS sequence"/>
</dbReference>
<organism evidence="1 2">
    <name type="scientific">Flavobacterium bizetiae</name>
    <dbReference type="NCBI Taxonomy" id="2704140"/>
    <lineage>
        <taxon>Bacteria</taxon>
        <taxon>Pseudomonadati</taxon>
        <taxon>Bacteroidota</taxon>
        <taxon>Flavobacteriia</taxon>
        <taxon>Flavobacteriales</taxon>
        <taxon>Flavobacteriaceae</taxon>
        <taxon>Flavobacterium</taxon>
    </lineage>
</organism>
<proteinExistence type="predicted"/>
<evidence type="ECO:0000313" key="1">
    <source>
        <dbReference type="EMBL" id="CAA9202446.1"/>
    </source>
</evidence>
<sequence length="66" mass="7664">MTRKQLENRKTKDLSPFIFSTMNQVIKHITKAKTQNKTTNSKYISIIIWAFPCGPGCPLNLLRERL</sequence>
<gene>
    <name evidence="1" type="ORF">FLA105534_04094</name>
</gene>
<dbReference type="AlphaFoldDB" id="A0A6J4GVR2"/>
<accession>A0A6J4GVR2</accession>
<protein>
    <submittedName>
        <fullName evidence="1">Uncharacterized protein</fullName>
    </submittedName>
</protein>
<name>A0A6J4GVR2_9FLAO</name>
<dbReference type="EMBL" id="CADCSU010000150">
    <property type="protein sequence ID" value="CAA9202446.1"/>
    <property type="molecule type" value="Genomic_DNA"/>
</dbReference>
<evidence type="ECO:0000313" key="2">
    <source>
        <dbReference type="Proteomes" id="UP000479938"/>
    </source>
</evidence>
<reference evidence="1 2" key="1">
    <citation type="submission" date="2020-02" db="EMBL/GenBank/DDBJ databases">
        <authorList>
            <person name="Criscuolo A."/>
        </authorList>
    </citation>
    <scope>NUCLEOTIDE SEQUENCE [LARGE SCALE GENOMIC DNA]</scope>
    <source>
        <strain evidence="1">CIP105534</strain>
    </source>
</reference>